<organism evidence="1 2">
    <name type="scientific">Photorhabdus cinerea</name>
    <dbReference type="NCBI Taxonomy" id="471575"/>
    <lineage>
        <taxon>Bacteria</taxon>
        <taxon>Pseudomonadati</taxon>
        <taxon>Pseudomonadota</taxon>
        <taxon>Gammaproteobacteria</taxon>
        <taxon>Enterobacterales</taxon>
        <taxon>Morganellaceae</taxon>
        <taxon>Photorhabdus</taxon>
    </lineage>
</organism>
<comment type="caution">
    <text evidence="1">The sequence shown here is derived from an EMBL/GenBank/DDBJ whole genome shotgun (WGS) entry which is preliminary data.</text>
</comment>
<dbReference type="RefSeq" id="WP_166309207.1">
    <property type="nucleotide sequence ID" value="NZ_CAWPIB010000019.1"/>
</dbReference>
<protein>
    <submittedName>
        <fullName evidence="1">Uncharacterized protein</fullName>
    </submittedName>
</protein>
<dbReference type="AlphaFoldDB" id="A0A7X5QGA3"/>
<dbReference type="Proteomes" id="UP000591844">
    <property type="component" value="Unassembled WGS sequence"/>
</dbReference>
<proteinExistence type="predicted"/>
<sequence length="81" mass="9555">MTEEDRERVDTDNELVRTLFHIDDGRNYTQRIIHCMRKNYYIHEGICPHPPPAPQVAGVKLTPVKKAKKRRKSRNKGQENE</sequence>
<dbReference type="EMBL" id="PUJW01000019">
    <property type="protein sequence ID" value="NHB93762.1"/>
    <property type="molecule type" value="Genomic_DNA"/>
</dbReference>
<gene>
    <name evidence="1" type="ORF">C5469_17085</name>
</gene>
<evidence type="ECO:0000313" key="2">
    <source>
        <dbReference type="Proteomes" id="UP000591844"/>
    </source>
</evidence>
<evidence type="ECO:0000313" key="1">
    <source>
        <dbReference type="EMBL" id="NHB93762.1"/>
    </source>
</evidence>
<accession>A0A7X5QGA3</accession>
<reference evidence="1 2" key="1">
    <citation type="submission" date="2018-02" db="EMBL/GenBank/DDBJ databases">
        <authorList>
            <person name="Machado R.A."/>
        </authorList>
    </citation>
    <scope>NUCLEOTIDE SEQUENCE [LARGE SCALE GENOMIC DNA]</scope>
    <source>
        <strain evidence="1 2">DSM 19724</strain>
    </source>
</reference>
<keyword evidence="2" id="KW-1185">Reference proteome</keyword>
<name>A0A7X5QGA3_9GAMM</name>